<proteinExistence type="predicted"/>
<evidence type="ECO:0000313" key="2">
    <source>
        <dbReference type="Proteomes" id="UP000278962"/>
    </source>
</evidence>
<protein>
    <recommendedName>
        <fullName evidence="3">Universal stress protein family protein</fullName>
    </recommendedName>
</protein>
<evidence type="ECO:0008006" key="3">
    <source>
        <dbReference type="Google" id="ProtNLM"/>
    </source>
</evidence>
<dbReference type="OrthoDB" id="5243683at2"/>
<comment type="caution">
    <text evidence="1">The sequence shown here is derived from an EMBL/GenBank/DDBJ whole genome shotgun (WGS) entry which is preliminary data.</text>
</comment>
<sequence>MKLLVVTPEPIDSSLLRETLGDEVVGAEVLVLSPATNQSKLAFWVSDPDDAIAEAEEAQTETVERLEEDGVDAAGQVGESEPAQAIDDALVTFKADRIVIFSHPEGDRDYREDEALAAGEARWNVPVTHALISR</sequence>
<organism evidence="1 2">
    <name type="scientific">Solirubrobacter pauli</name>
    <dbReference type="NCBI Taxonomy" id="166793"/>
    <lineage>
        <taxon>Bacteria</taxon>
        <taxon>Bacillati</taxon>
        <taxon>Actinomycetota</taxon>
        <taxon>Thermoleophilia</taxon>
        <taxon>Solirubrobacterales</taxon>
        <taxon>Solirubrobacteraceae</taxon>
        <taxon>Solirubrobacter</taxon>
    </lineage>
</organism>
<reference evidence="1 2" key="1">
    <citation type="submission" date="2018-10" db="EMBL/GenBank/DDBJ databases">
        <title>Genomic Encyclopedia of Archaeal and Bacterial Type Strains, Phase II (KMG-II): from individual species to whole genera.</title>
        <authorList>
            <person name="Goeker M."/>
        </authorList>
    </citation>
    <scope>NUCLEOTIDE SEQUENCE [LARGE SCALE GENOMIC DNA]</scope>
    <source>
        <strain evidence="1 2">DSM 14954</strain>
    </source>
</reference>
<dbReference type="AlphaFoldDB" id="A0A660LIN8"/>
<keyword evidence="2" id="KW-1185">Reference proteome</keyword>
<dbReference type="Proteomes" id="UP000278962">
    <property type="component" value="Unassembled WGS sequence"/>
</dbReference>
<dbReference type="SUPFAM" id="SSF52402">
    <property type="entry name" value="Adenine nucleotide alpha hydrolases-like"/>
    <property type="match status" value="1"/>
</dbReference>
<accession>A0A660LIN8</accession>
<name>A0A660LIN8_9ACTN</name>
<dbReference type="Gene3D" id="3.40.50.620">
    <property type="entry name" value="HUPs"/>
    <property type="match status" value="1"/>
</dbReference>
<gene>
    <name evidence="1" type="ORF">C8N24_3815</name>
</gene>
<dbReference type="InterPro" id="IPR014729">
    <property type="entry name" value="Rossmann-like_a/b/a_fold"/>
</dbReference>
<evidence type="ECO:0000313" key="1">
    <source>
        <dbReference type="EMBL" id="RKQ93940.1"/>
    </source>
</evidence>
<dbReference type="RefSeq" id="WP_147447877.1">
    <property type="nucleotide sequence ID" value="NZ_RBIL01000001.1"/>
</dbReference>
<dbReference type="EMBL" id="RBIL01000001">
    <property type="protein sequence ID" value="RKQ93940.1"/>
    <property type="molecule type" value="Genomic_DNA"/>
</dbReference>